<organism evidence="1 2">
    <name type="scientific">Borreliella burgdorferi (strain ZS7)</name>
    <name type="common">Borrelia burgdorferi</name>
    <dbReference type="NCBI Taxonomy" id="445985"/>
    <lineage>
        <taxon>Bacteria</taxon>
        <taxon>Pseudomonadati</taxon>
        <taxon>Spirochaetota</taxon>
        <taxon>Spirochaetia</taxon>
        <taxon>Spirochaetales</taxon>
        <taxon>Borreliaceae</taxon>
        <taxon>Borreliella</taxon>
    </lineage>
</organism>
<accession>A0A0H3C248</accession>
<dbReference type="EMBL" id="CP001205">
    <property type="protein sequence ID" value="ACK74596.1"/>
    <property type="molecule type" value="Genomic_DNA"/>
</dbReference>
<dbReference type="KEGG" id="bbz:BbuZS7_0139"/>
<reference evidence="1 2" key="1">
    <citation type="journal article" date="2011" name="J. Bacteriol.">
        <title>Whole-genome sequences of thirteen isolates of Borrelia burgdorferi.</title>
        <authorList>
            <person name="Schutzer S.E."/>
            <person name="Fraser-Liggett C.M."/>
            <person name="Casjens S.R."/>
            <person name="Qiu W.G."/>
            <person name="Dunn J.J."/>
            <person name="Mongodin E.F."/>
            <person name="Luft B.J."/>
        </authorList>
    </citation>
    <scope>NUCLEOTIDE SEQUENCE [LARGE SCALE GENOMIC DNA]</scope>
    <source>
        <strain evidence="1 2">ZS7</strain>
    </source>
</reference>
<name>A0A0H3C248_BORBZ</name>
<dbReference type="NCBIfam" id="NF045581">
    <property type="entry name" value="PG0541_fam"/>
    <property type="match status" value="1"/>
</dbReference>
<evidence type="ECO:0000313" key="2">
    <source>
        <dbReference type="Proteomes" id="UP000006901"/>
    </source>
</evidence>
<dbReference type="AlphaFoldDB" id="A0A0H3C248"/>
<proteinExistence type="predicted"/>
<evidence type="ECO:0000313" key="1">
    <source>
        <dbReference type="EMBL" id="ACK74596.1"/>
    </source>
</evidence>
<sequence length="103" mass="12031">MTKFYNYRIEIVSNLSLELDVFECIEKIEQELGESIYYSKIGNVYGKGKKGEKHGNGVWPEENFILIIYTSNQSIVERLKDIVDDLNRSYPTEGINLFVLRNF</sequence>
<dbReference type="Gene3D" id="3.30.70.120">
    <property type="match status" value="1"/>
</dbReference>
<dbReference type="HOGENOM" id="CLU_159798_0_0_12"/>
<dbReference type="GeneID" id="56568079"/>
<gene>
    <name evidence="1" type="ordered locus">BbuZS7_0139</name>
</gene>
<dbReference type="InterPro" id="IPR015867">
    <property type="entry name" value="N-reg_PII/ATP_PRibTrfase_C"/>
</dbReference>
<dbReference type="RefSeq" id="WP_002658194.1">
    <property type="nucleotide sequence ID" value="NC_011728.1"/>
</dbReference>
<dbReference type="Proteomes" id="UP000006901">
    <property type="component" value="Chromosome"/>
</dbReference>
<protein>
    <recommendedName>
        <fullName evidence="3">Nitrogen regulatory protein P-II</fullName>
    </recommendedName>
</protein>
<evidence type="ECO:0008006" key="3">
    <source>
        <dbReference type="Google" id="ProtNLM"/>
    </source>
</evidence>